<evidence type="ECO:0000313" key="2">
    <source>
        <dbReference type="Proteomes" id="UP000189940"/>
    </source>
</evidence>
<gene>
    <name evidence="1" type="ORF">B2M20_14415</name>
</gene>
<protein>
    <submittedName>
        <fullName evidence="1">Uncharacterized protein</fullName>
    </submittedName>
</protein>
<dbReference type="AlphaFoldDB" id="A0A1V4HWL4"/>
<dbReference type="Proteomes" id="UP000189940">
    <property type="component" value="Unassembled WGS sequence"/>
</dbReference>
<dbReference type="RefSeq" id="WP_139372919.1">
    <property type="nucleotide sequence ID" value="NZ_MWPQ01000051.1"/>
</dbReference>
<dbReference type="EMBL" id="MWPQ01000051">
    <property type="protein sequence ID" value="OPH81960.1"/>
    <property type="molecule type" value="Genomic_DNA"/>
</dbReference>
<proteinExistence type="predicted"/>
<name>A0A1V4HWL4_NITVU</name>
<accession>A0A1V4HWL4</accession>
<sequence>MTMIDWLKKRLTNISSAPASVAYEFGGVQEWPLDYGNDQRLAELLASRPAKLLGRSGRRAKL</sequence>
<reference evidence="1 2" key="1">
    <citation type="submission" date="2017-02" db="EMBL/GenBank/DDBJ databases">
        <title>Genome sequence of the nitrite-oxidizing bacterium Nitrobacter vulgaris strain Ab1.</title>
        <authorList>
            <person name="Mellbye B.L."/>
            <person name="Davis E.W."/>
            <person name="Spieck E."/>
            <person name="Chang J.H."/>
            <person name="Bottomley P.J."/>
            <person name="Sayavedra-Soto L.A."/>
        </authorList>
    </citation>
    <scope>NUCLEOTIDE SEQUENCE [LARGE SCALE GENOMIC DNA]</scope>
    <source>
        <strain evidence="1 2">Ab1</strain>
    </source>
</reference>
<evidence type="ECO:0000313" key="1">
    <source>
        <dbReference type="EMBL" id="OPH81960.1"/>
    </source>
</evidence>
<keyword evidence="2" id="KW-1185">Reference proteome</keyword>
<comment type="caution">
    <text evidence="1">The sequence shown here is derived from an EMBL/GenBank/DDBJ whole genome shotgun (WGS) entry which is preliminary data.</text>
</comment>
<organism evidence="1 2">
    <name type="scientific">Nitrobacter vulgaris</name>
    <dbReference type="NCBI Taxonomy" id="29421"/>
    <lineage>
        <taxon>Bacteria</taxon>
        <taxon>Pseudomonadati</taxon>
        <taxon>Pseudomonadota</taxon>
        <taxon>Alphaproteobacteria</taxon>
        <taxon>Hyphomicrobiales</taxon>
        <taxon>Nitrobacteraceae</taxon>
        <taxon>Nitrobacter</taxon>
    </lineage>
</organism>